<dbReference type="PROSITE" id="PS50043">
    <property type="entry name" value="HTH_LUXR_2"/>
    <property type="match status" value="1"/>
</dbReference>
<dbReference type="Gene3D" id="3.40.50.2300">
    <property type="match status" value="1"/>
</dbReference>
<dbReference type="PROSITE" id="PS50110">
    <property type="entry name" value="RESPONSE_REGULATORY"/>
    <property type="match status" value="1"/>
</dbReference>
<dbReference type="AlphaFoldDB" id="A0A511DMM1"/>
<comment type="caution">
    <text evidence="3">Lacks conserved residue(s) required for the propagation of feature annotation.</text>
</comment>
<dbReference type="InterPro" id="IPR058245">
    <property type="entry name" value="NreC/VraR/RcsB-like_REC"/>
</dbReference>
<dbReference type="SUPFAM" id="SSF52172">
    <property type="entry name" value="CheY-like"/>
    <property type="match status" value="1"/>
</dbReference>
<evidence type="ECO:0000259" key="5">
    <source>
        <dbReference type="PROSITE" id="PS50110"/>
    </source>
</evidence>
<sequence>MTIRRVVVVDDHRMLGELLAEAMSAEPDLRVVGYAPSADADIEGLLERTGPDVVTVEIEDADDAGTALLERIAGVTPRPRIVVLTASNDFERMVAAARSGADAWLSKSARSAELAATVRAVCDGHTVYPSAHLGAVLRALAGGQAARAVDDPLAVLTRQERRVLQGMVDGARGPDLAAALHVSTGTVRSHTRRLFLKLGVHSRLEAVRVARAAGVRPSAHPAE</sequence>
<dbReference type="SUPFAM" id="SSF46894">
    <property type="entry name" value="C-terminal effector domain of the bipartite response regulators"/>
    <property type="match status" value="1"/>
</dbReference>
<evidence type="ECO:0000313" key="7">
    <source>
        <dbReference type="Proteomes" id="UP000321685"/>
    </source>
</evidence>
<comment type="caution">
    <text evidence="6">The sequence shown here is derived from an EMBL/GenBank/DDBJ whole genome shotgun (WGS) entry which is preliminary data.</text>
</comment>
<evidence type="ECO:0000256" key="1">
    <source>
        <dbReference type="ARBA" id="ARBA00022553"/>
    </source>
</evidence>
<dbReference type="GO" id="GO:0006355">
    <property type="term" value="P:regulation of DNA-templated transcription"/>
    <property type="evidence" value="ECO:0007669"/>
    <property type="project" value="InterPro"/>
</dbReference>
<dbReference type="InterPro" id="IPR011006">
    <property type="entry name" value="CheY-like_superfamily"/>
</dbReference>
<evidence type="ECO:0000259" key="4">
    <source>
        <dbReference type="PROSITE" id="PS50043"/>
    </source>
</evidence>
<protein>
    <recommendedName>
        <fullName evidence="8">DNA-binding response regulator</fullName>
    </recommendedName>
</protein>
<keyword evidence="1" id="KW-0597">Phosphoprotein</keyword>
<dbReference type="CDD" id="cd17535">
    <property type="entry name" value="REC_NarL-like"/>
    <property type="match status" value="1"/>
</dbReference>
<dbReference type="PANTHER" id="PTHR43214">
    <property type="entry name" value="TWO-COMPONENT RESPONSE REGULATOR"/>
    <property type="match status" value="1"/>
</dbReference>
<organism evidence="6 7">
    <name type="scientific">Pseudonocardia sulfidoxydans NBRC 16205</name>
    <dbReference type="NCBI Taxonomy" id="1223511"/>
    <lineage>
        <taxon>Bacteria</taxon>
        <taxon>Bacillati</taxon>
        <taxon>Actinomycetota</taxon>
        <taxon>Actinomycetes</taxon>
        <taxon>Pseudonocardiales</taxon>
        <taxon>Pseudonocardiaceae</taxon>
        <taxon>Pseudonocardia</taxon>
    </lineage>
</organism>
<dbReference type="InterPro" id="IPR001789">
    <property type="entry name" value="Sig_transdc_resp-reg_receiver"/>
</dbReference>
<dbReference type="EMBL" id="BJVJ01000059">
    <property type="protein sequence ID" value="GEL25627.1"/>
    <property type="molecule type" value="Genomic_DNA"/>
</dbReference>
<reference evidence="6 7" key="1">
    <citation type="submission" date="2019-07" db="EMBL/GenBank/DDBJ databases">
        <title>Whole genome shotgun sequence of Pseudonocardia sulfidoxydans NBRC 16205.</title>
        <authorList>
            <person name="Hosoyama A."/>
            <person name="Uohara A."/>
            <person name="Ohji S."/>
            <person name="Ichikawa N."/>
        </authorList>
    </citation>
    <scope>NUCLEOTIDE SEQUENCE [LARGE SCALE GENOMIC DNA]</scope>
    <source>
        <strain evidence="6 7">NBRC 16205</strain>
    </source>
</reference>
<evidence type="ECO:0000313" key="6">
    <source>
        <dbReference type="EMBL" id="GEL25627.1"/>
    </source>
</evidence>
<feature type="domain" description="HTH luxR-type" evidence="4">
    <location>
        <begin position="149"/>
        <end position="214"/>
    </location>
</feature>
<dbReference type="GO" id="GO:0000160">
    <property type="term" value="P:phosphorelay signal transduction system"/>
    <property type="evidence" value="ECO:0007669"/>
    <property type="project" value="InterPro"/>
</dbReference>
<dbReference type="SMART" id="SM00448">
    <property type="entry name" value="REC"/>
    <property type="match status" value="1"/>
</dbReference>
<evidence type="ECO:0000256" key="3">
    <source>
        <dbReference type="PROSITE-ProRule" id="PRU00169"/>
    </source>
</evidence>
<dbReference type="RefSeq" id="WP_147112179.1">
    <property type="nucleotide sequence ID" value="NZ_BJVJ01000059.1"/>
</dbReference>
<dbReference type="Pfam" id="PF00196">
    <property type="entry name" value="GerE"/>
    <property type="match status" value="1"/>
</dbReference>
<dbReference type="Pfam" id="PF00072">
    <property type="entry name" value="Response_reg"/>
    <property type="match status" value="1"/>
</dbReference>
<dbReference type="GO" id="GO:0003677">
    <property type="term" value="F:DNA binding"/>
    <property type="evidence" value="ECO:0007669"/>
    <property type="project" value="UniProtKB-KW"/>
</dbReference>
<dbReference type="CDD" id="cd06170">
    <property type="entry name" value="LuxR_C_like"/>
    <property type="match status" value="1"/>
</dbReference>
<gene>
    <name evidence="6" type="ORF">PSU4_45810</name>
</gene>
<evidence type="ECO:0000256" key="2">
    <source>
        <dbReference type="ARBA" id="ARBA00023125"/>
    </source>
</evidence>
<dbReference type="InterPro" id="IPR000792">
    <property type="entry name" value="Tscrpt_reg_LuxR_C"/>
</dbReference>
<dbReference type="OrthoDB" id="5189221at2"/>
<keyword evidence="7" id="KW-1185">Reference proteome</keyword>
<dbReference type="PRINTS" id="PR00038">
    <property type="entry name" value="HTHLUXR"/>
</dbReference>
<name>A0A511DMM1_9PSEU</name>
<dbReference type="SMART" id="SM00421">
    <property type="entry name" value="HTH_LUXR"/>
    <property type="match status" value="1"/>
</dbReference>
<evidence type="ECO:0008006" key="8">
    <source>
        <dbReference type="Google" id="ProtNLM"/>
    </source>
</evidence>
<dbReference type="InterPro" id="IPR016032">
    <property type="entry name" value="Sig_transdc_resp-reg_C-effctor"/>
</dbReference>
<dbReference type="Proteomes" id="UP000321685">
    <property type="component" value="Unassembled WGS sequence"/>
</dbReference>
<accession>A0A511DMM1</accession>
<proteinExistence type="predicted"/>
<feature type="domain" description="Response regulatory" evidence="5">
    <location>
        <begin position="5"/>
        <end position="122"/>
    </location>
</feature>
<keyword evidence="2" id="KW-0238">DNA-binding</keyword>
<dbReference type="InterPro" id="IPR039420">
    <property type="entry name" value="WalR-like"/>
</dbReference>